<reference evidence="3" key="1">
    <citation type="journal article" date="2019" name="Int. J. Syst. Evol. Microbiol.">
        <title>The Global Catalogue of Microorganisms (GCM) 10K type strain sequencing project: providing services to taxonomists for standard genome sequencing and annotation.</title>
        <authorList>
            <consortium name="The Broad Institute Genomics Platform"/>
            <consortium name="The Broad Institute Genome Sequencing Center for Infectious Disease"/>
            <person name="Wu L."/>
            <person name="Ma J."/>
        </authorList>
    </citation>
    <scope>NUCLEOTIDE SEQUENCE [LARGE SCALE GENOMIC DNA]</scope>
    <source>
        <strain evidence="3">CCUG 59129</strain>
    </source>
</reference>
<dbReference type="EMBL" id="JBHTJZ010000009">
    <property type="protein sequence ID" value="MFD0959620.1"/>
    <property type="molecule type" value="Genomic_DNA"/>
</dbReference>
<protein>
    <submittedName>
        <fullName evidence="2">DUF6376 family protein</fullName>
    </submittedName>
</protein>
<dbReference type="Pfam" id="PF19903">
    <property type="entry name" value="DUF6376"/>
    <property type="match status" value="1"/>
</dbReference>
<proteinExistence type="predicted"/>
<evidence type="ECO:0000313" key="2">
    <source>
        <dbReference type="EMBL" id="MFD0959620.1"/>
    </source>
</evidence>
<sequence length="149" mass="16762">MNWRKKTLTLILAVTLFATSGCGVFEQVNNTVNFATETTAYMNELTEFGQSMNEKAQQAMTDLDARTDLKQQIMNLKEQIVNYEGIQVPEYAQELYRLIIQQSETLKQGLDSALANIEQGQDIFASTGIPDIMNQVNELLSQIHTLAPQ</sequence>
<dbReference type="Proteomes" id="UP001596989">
    <property type="component" value="Unassembled WGS sequence"/>
</dbReference>
<gene>
    <name evidence="2" type="ORF">ACFQ2I_09455</name>
</gene>
<evidence type="ECO:0000313" key="3">
    <source>
        <dbReference type="Proteomes" id="UP001596989"/>
    </source>
</evidence>
<keyword evidence="3" id="KW-1185">Reference proteome</keyword>
<dbReference type="SUPFAM" id="SSF64518">
    <property type="entry name" value="Phase 1 flagellin"/>
    <property type="match status" value="1"/>
</dbReference>
<dbReference type="PROSITE" id="PS51257">
    <property type="entry name" value="PROKAR_LIPOPROTEIN"/>
    <property type="match status" value="1"/>
</dbReference>
<feature type="chain" id="PRO_5046400583" evidence="1">
    <location>
        <begin position="21"/>
        <end position="149"/>
    </location>
</feature>
<organism evidence="2 3">
    <name type="scientific">Paenibacillus chungangensis</name>
    <dbReference type="NCBI Taxonomy" id="696535"/>
    <lineage>
        <taxon>Bacteria</taxon>
        <taxon>Bacillati</taxon>
        <taxon>Bacillota</taxon>
        <taxon>Bacilli</taxon>
        <taxon>Bacillales</taxon>
        <taxon>Paenibacillaceae</taxon>
        <taxon>Paenibacillus</taxon>
    </lineage>
</organism>
<accession>A0ABW3HQ19</accession>
<keyword evidence="1" id="KW-0732">Signal</keyword>
<comment type="caution">
    <text evidence="2">The sequence shown here is derived from an EMBL/GenBank/DDBJ whole genome shotgun (WGS) entry which is preliminary data.</text>
</comment>
<name>A0ABW3HQ19_9BACL</name>
<evidence type="ECO:0000256" key="1">
    <source>
        <dbReference type="SAM" id="SignalP"/>
    </source>
</evidence>
<dbReference type="RefSeq" id="WP_377563798.1">
    <property type="nucleotide sequence ID" value="NZ_JBHTJZ010000009.1"/>
</dbReference>
<dbReference type="InterPro" id="IPR045956">
    <property type="entry name" value="DUF6376"/>
</dbReference>
<feature type="signal peptide" evidence="1">
    <location>
        <begin position="1"/>
        <end position="20"/>
    </location>
</feature>